<dbReference type="Pfam" id="PF00127">
    <property type="entry name" value="Copper-bind"/>
    <property type="match status" value="1"/>
</dbReference>
<dbReference type="OrthoDB" id="162414at2"/>
<keyword evidence="2" id="KW-0186">Copper</keyword>
<organism evidence="4 5">
    <name type="scientific">Thermosporothrix hazakensis</name>
    <dbReference type="NCBI Taxonomy" id="644383"/>
    <lineage>
        <taxon>Bacteria</taxon>
        <taxon>Bacillati</taxon>
        <taxon>Chloroflexota</taxon>
        <taxon>Ktedonobacteria</taxon>
        <taxon>Ktedonobacterales</taxon>
        <taxon>Thermosporotrichaceae</taxon>
        <taxon>Thermosporothrix</taxon>
    </lineage>
</organism>
<sequence>MRIRFILAPALLGFLILTLLVACGSTSTTTSTEKQQSASDNEVHMTTNDFVQKSITIHKGESITLIADNAVPHYISNGTWNNGSAKPKAEAGAPTANNITINGNSTGKLGPFNTSGTFQFYCTIHPGMNLTVIVQ</sequence>
<keyword evidence="5" id="KW-1185">Reference proteome</keyword>
<reference evidence="4 5" key="1">
    <citation type="submission" date="2018-06" db="EMBL/GenBank/DDBJ databases">
        <title>Genomic Encyclopedia of Archaeal and Bacterial Type Strains, Phase II (KMG-II): from individual species to whole genera.</title>
        <authorList>
            <person name="Goeker M."/>
        </authorList>
    </citation>
    <scope>NUCLEOTIDE SEQUENCE [LARGE SCALE GENOMIC DNA]</scope>
    <source>
        <strain evidence="4 5">ATCC BAA-1881</strain>
    </source>
</reference>
<protein>
    <submittedName>
        <fullName evidence="4">Plastocyanin</fullName>
    </submittedName>
</protein>
<accession>A0A326UCH5</accession>
<dbReference type="Proteomes" id="UP000248806">
    <property type="component" value="Unassembled WGS sequence"/>
</dbReference>
<dbReference type="Gene3D" id="2.60.40.420">
    <property type="entry name" value="Cupredoxins - blue copper proteins"/>
    <property type="match status" value="1"/>
</dbReference>
<evidence type="ECO:0000313" key="5">
    <source>
        <dbReference type="Proteomes" id="UP000248806"/>
    </source>
</evidence>
<proteinExistence type="predicted"/>
<evidence type="ECO:0000256" key="2">
    <source>
        <dbReference type="ARBA" id="ARBA00023008"/>
    </source>
</evidence>
<dbReference type="GO" id="GO:0005507">
    <property type="term" value="F:copper ion binding"/>
    <property type="evidence" value="ECO:0007669"/>
    <property type="project" value="InterPro"/>
</dbReference>
<gene>
    <name evidence="4" type="ORF">EI42_02004</name>
</gene>
<dbReference type="RefSeq" id="WP_111321390.1">
    <property type="nucleotide sequence ID" value="NZ_BIFX01000001.1"/>
</dbReference>
<evidence type="ECO:0000259" key="3">
    <source>
        <dbReference type="Pfam" id="PF00127"/>
    </source>
</evidence>
<dbReference type="AlphaFoldDB" id="A0A326UCH5"/>
<dbReference type="InterPro" id="IPR008972">
    <property type="entry name" value="Cupredoxin"/>
</dbReference>
<feature type="domain" description="Blue (type 1) copper" evidence="3">
    <location>
        <begin position="46"/>
        <end position="135"/>
    </location>
</feature>
<dbReference type="EMBL" id="QKUF01000005">
    <property type="protein sequence ID" value="PZW31979.1"/>
    <property type="molecule type" value="Genomic_DNA"/>
</dbReference>
<keyword evidence="1" id="KW-0479">Metal-binding</keyword>
<dbReference type="InterPro" id="IPR000923">
    <property type="entry name" value="BlueCu_1"/>
</dbReference>
<dbReference type="PROSITE" id="PS51257">
    <property type="entry name" value="PROKAR_LIPOPROTEIN"/>
    <property type="match status" value="1"/>
</dbReference>
<name>A0A326UCH5_THEHA</name>
<evidence type="ECO:0000313" key="4">
    <source>
        <dbReference type="EMBL" id="PZW31979.1"/>
    </source>
</evidence>
<dbReference type="GO" id="GO:0009055">
    <property type="term" value="F:electron transfer activity"/>
    <property type="evidence" value="ECO:0007669"/>
    <property type="project" value="InterPro"/>
</dbReference>
<evidence type="ECO:0000256" key="1">
    <source>
        <dbReference type="ARBA" id="ARBA00022723"/>
    </source>
</evidence>
<dbReference type="SUPFAM" id="SSF49503">
    <property type="entry name" value="Cupredoxins"/>
    <property type="match status" value="1"/>
</dbReference>
<comment type="caution">
    <text evidence="4">The sequence shown here is derived from an EMBL/GenBank/DDBJ whole genome shotgun (WGS) entry which is preliminary data.</text>
</comment>